<dbReference type="PRINTS" id="PR00023">
    <property type="entry name" value="ZPELLUCIDA"/>
</dbReference>
<dbReference type="Proteomes" id="UP000694845">
    <property type="component" value="Unplaced"/>
</dbReference>
<evidence type="ECO:0000313" key="6">
    <source>
        <dbReference type="Proteomes" id="UP000694845"/>
    </source>
</evidence>
<evidence type="ECO:0000256" key="2">
    <source>
        <dbReference type="ARBA" id="ARBA00023157"/>
    </source>
</evidence>
<dbReference type="KEGG" id="aplc:110989463"/>
<reference evidence="7" key="1">
    <citation type="submission" date="2025-08" db="UniProtKB">
        <authorList>
            <consortium name="RefSeq"/>
        </authorList>
    </citation>
    <scope>IDENTIFICATION</scope>
</reference>
<dbReference type="Pfam" id="PF23344">
    <property type="entry name" value="ZP-N"/>
    <property type="match status" value="1"/>
</dbReference>
<evidence type="ECO:0000256" key="3">
    <source>
        <dbReference type="ARBA" id="ARBA00023180"/>
    </source>
</evidence>
<keyword evidence="4" id="KW-1133">Transmembrane helix</keyword>
<feature type="domain" description="ZP" evidence="5">
    <location>
        <begin position="2"/>
        <end position="253"/>
    </location>
</feature>
<dbReference type="Pfam" id="PF00100">
    <property type="entry name" value="Zona_pellucida"/>
    <property type="match status" value="1"/>
</dbReference>
<accession>A0A8B7ZVG7</accession>
<dbReference type="PROSITE" id="PS51034">
    <property type="entry name" value="ZP_2"/>
    <property type="match status" value="1"/>
</dbReference>
<name>A0A8B7ZVG7_ACAPL</name>
<dbReference type="AlphaFoldDB" id="A0A8B7ZVG7"/>
<dbReference type="OMA" id="KSCKPDC"/>
<keyword evidence="4" id="KW-0472">Membrane</keyword>
<protein>
    <submittedName>
        <fullName evidence="7">ZP domain-containing protein-like</fullName>
    </submittedName>
</protein>
<evidence type="ECO:0000256" key="1">
    <source>
        <dbReference type="ARBA" id="ARBA00022729"/>
    </source>
</evidence>
<dbReference type="OrthoDB" id="5959240at2759"/>
<dbReference type="SMART" id="SM00241">
    <property type="entry name" value="ZP"/>
    <property type="match status" value="1"/>
</dbReference>
<keyword evidence="4" id="KW-0812">Transmembrane</keyword>
<dbReference type="InterPro" id="IPR055355">
    <property type="entry name" value="ZP-C"/>
</dbReference>
<evidence type="ECO:0000259" key="5">
    <source>
        <dbReference type="PROSITE" id="PS51034"/>
    </source>
</evidence>
<dbReference type="GeneID" id="110989463"/>
<dbReference type="InterPro" id="IPR042235">
    <property type="entry name" value="ZP-C_dom"/>
</dbReference>
<evidence type="ECO:0000256" key="4">
    <source>
        <dbReference type="SAM" id="Phobius"/>
    </source>
</evidence>
<dbReference type="Gene3D" id="2.60.40.3210">
    <property type="entry name" value="Zona pellucida, ZP-N domain"/>
    <property type="match status" value="1"/>
</dbReference>
<keyword evidence="1" id="KW-0732">Signal</keyword>
<gene>
    <name evidence="7" type="primary">LOC110989463</name>
</gene>
<organism evidence="6 7">
    <name type="scientific">Acanthaster planci</name>
    <name type="common">Crown-of-thorns starfish</name>
    <dbReference type="NCBI Taxonomy" id="133434"/>
    <lineage>
        <taxon>Eukaryota</taxon>
        <taxon>Metazoa</taxon>
        <taxon>Echinodermata</taxon>
        <taxon>Eleutherozoa</taxon>
        <taxon>Asterozoa</taxon>
        <taxon>Asteroidea</taxon>
        <taxon>Valvatacea</taxon>
        <taxon>Valvatida</taxon>
        <taxon>Acanthasteridae</taxon>
        <taxon>Acanthaster</taxon>
    </lineage>
</organism>
<keyword evidence="3" id="KW-0325">Glycoprotein</keyword>
<dbReference type="PANTHER" id="PTHR14002">
    <property type="entry name" value="ENDOGLIN/TGF-BETA RECEPTOR TYPE III"/>
    <property type="match status" value="1"/>
</dbReference>
<keyword evidence="2" id="KW-1015">Disulfide bond</keyword>
<dbReference type="Gene3D" id="2.60.40.4100">
    <property type="entry name" value="Zona pellucida, ZP-C domain"/>
    <property type="match status" value="1"/>
</dbReference>
<dbReference type="InterPro" id="IPR055356">
    <property type="entry name" value="ZP-N"/>
</dbReference>
<dbReference type="InterPro" id="IPR001507">
    <property type="entry name" value="ZP_dom"/>
</dbReference>
<dbReference type="RefSeq" id="XP_022109548.1">
    <property type="nucleotide sequence ID" value="XM_022253856.1"/>
</dbReference>
<keyword evidence="6" id="KW-1185">Reference proteome</keyword>
<dbReference type="PANTHER" id="PTHR14002:SF59">
    <property type="entry name" value="CUB AND ZONA PELLUCIDA-LIKE DOMAIN-CONTAINING PROTEIN 1-RELATED"/>
    <property type="match status" value="1"/>
</dbReference>
<sequence length="347" mass="38505">MDCSVSGMAVFIPRSVIGDALASHLHFLDPACVGRHHNATHIKIATTYDRCGTFMEVRGDNVIFFNVIHDEAVPVEPGGVITRDRDIEIPVQCIMDLEGMAELSFRPDTSKITYYEEEFGSFNFSLGLYRTNDYATPYLPADYPVDFKMGDTLYFEARTWSEPGLELFLQTCRATPTSNSNDFHRYTFIQNGCIKDYTLVFHPSYDPHVQRFQVEVFAFMDTLPQPVVYVHCDMILCNASDPDSRCAVGCPAGDGRSQLNMHKRHARSTMSGSHVYPITQGPISLGREGGKEASSGSSSVQQPILLTTVCLSVGCVLVLGTLVAVMKKRSKRIDMYAPLALNDPDAT</sequence>
<feature type="transmembrane region" description="Helical" evidence="4">
    <location>
        <begin position="304"/>
        <end position="325"/>
    </location>
</feature>
<proteinExistence type="predicted"/>
<dbReference type="InterPro" id="IPR048290">
    <property type="entry name" value="ZP_chr"/>
</dbReference>
<evidence type="ECO:0000313" key="7">
    <source>
        <dbReference type="RefSeq" id="XP_022109548.1"/>
    </source>
</evidence>